<dbReference type="PANTHER" id="PTHR10102:SF0">
    <property type="entry name" value="DNA-DIRECTED RNA POLYMERASE, MITOCHONDRIAL"/>
    <property type="match status" value="1"/>
</dbReference>
<evidence type="ECO:0000256" key="8">
    <source>
        <dbReference type="ARBA" id="ARBA00048552"/>
    </source>
</evidence>
<dbReference type="Pfam" id="PF00940">
    <property type="entry name" value="RNA_pol"/>
    <property type="match status" value="1"/>
</dbReference>
<evidence type="ECO:0000256" key="4">
    <source>
        <dbReference type="ARBA" id="ARBA00022679"/>
    </source>
</evidence>
<dbReference type="EC" id="2.7.7.6" evidence="2 9"/>
<dbReference type="GO" id="GO:0003677">
    <property type="term" value="F:DNA binding"/>
    <property type="evidence" value="ECO:0007669"/>
    <property type="project" value="InterPro"/>
</dbReference>
<sequence length="994" mass="113363">MPTTRGLLRLAIAKSQAARRGLHVQVRAPQQSRRTASAVLNQLRMKSSLPSPQPSTESLPTNAFGNVLEVADWAKHSYLIEPRPALQSTTFSPLLERENIAEEELLQRAFMSDADVDKWLEHYEIPAAELAKCTTEEEVKELRRLYARQLRLECSIYEMAIRRREASMMSVNMLGLSSKTNAAKSLILNWMVPASEYIEQEQRKLRASRHSLDSNTYGPAFLMLNADVLAATGMNVMLNQCLMETRGTKFIKLALAMGKAVQEEIIEQKEKRGDKYLLKLTQNLKSDFLIKKVKEYHDDVGLWDKRVNLKVGAALIDCIQRSCFVPDGLLQESEGQGAAAPAFVHDYVFERNRRAGVIRVDKQILNTVLSTNPSANVLPWTARYLPMLVPPKRWEGVANGGYLRLHTKIMRQRDSAWQMDCVKRGEMDALLKSLNLLAEVPWVVNNEVLDVVLKIWESGGGFGDLPQRENLELPEWREEYEHDNVKRAQYEKMVRKIHQRNQELHSLRCDTLYKLQVAEEFKHEKAIYFPYNMDFRGRVYPIPPNLNHLGSDLSRSLLVFRDRKPLGKNGVRWLKIHLANVFGVDKCSFDERVEFTDANLEKVFASAADPLGNGEHNGWWKDADYPFLALGVCFELKRALESPNPEEYMSNVPVHQDGSCNGLQHYAALGRDLSGGEQVNLMPAPRPSDVYSGVATQVMRKVEQDAALELPEFIPPMEDFVEGESKYERARKQGIRDLWTKKRRKKYAQFLLGTISRKVVKQTVMTSVYGVTYIGARKQISARLEEVFLEKGQLMDSKLEDQIYHASCYAAEVTMESMGDLFTSARAIMEWLGDCALKVAQNGQAMSWITPLGLPVVQPYRKSGTQQVRTKVQHVLLVLSEQLPVSTGRQKSAFPPNFVHSLDSTHMLMTAMRCLEEDQIAFAAVHDSYWTHACTVDVMNQRLREEFVNLYEQPLLENLQDELRLRFPATKFKELPQTGDLDLNVVKDSPYFFN</sequence>
<evidence type="ECO:0000256" key="2">
    <source>
        <dbReference type="ARBA" id="ARBA00012418"/>
    </source>
</evidence>
<dbReference type="Gene3D" id="1.10.287.280">
    <property type="match status" value="1"/>
</dbReference>
<name>A0A8K1CM84_PYTOL</name>
<dbReference type="FunFam" id="1.10.150.20:FF:000082">
    <property type="entry name" value="DNA-directed RNA polymerase, mitochondrial"/>
    <property type="match status" value="1"/>
</dbReference>
<evidence type="ECO:0000256" key="1">
    <source>
        <dbReference type="ARBA" id="ARBA00009493"/>
    </source>
</evidence>
<dbReference type="InterPro" id="IPR024075">
    <property type="entry name" value="DNA-dir_RNA_pol_helix_hairp_sf"/>
</dbReference>
<dbReference type="AlphaFoldDB" id="A0A8K1CM84"/>
<evidence type="ECO:0000256" key="9">
    <source>
        <dbReference type="RuleBase" id="RU003805"/>
    </source>
</evidence>
<dbReference type="Proteomes" id="UP000794436">
    <property type="component" value="Unassembled WGS sequence"/>
</dbReference>
<evidence type="ECO:0000256" key="3">
    <source>
        <dbReference type="ARBA" id="ARBA00022478"/>
    </source>
</evidence>
<dbReference type="InterPro" id="IPR046950">
    <property type="entry name" value="DNA-dir_Rpol_C_phage-type"/>
</dbReference>
<keyword evidence="7 9" id="KW-0804">Transcription</keyword>
<dbReference type="EMBL" id="SPLM01000037">
    <property type="protein sequence ID" value="TMW65493.1"/>
    <property type="molecule type" value="Genomic_DNA"/>
</dbReference>
<dbReference type="InterPro" id="IPR002092">
    <property type="entry name" value="DNA-dir_Rpol_phage-type"/>
</dbReference>
<evidence type="ECO:0000313" key="11">
    <source>
        <dbReference type="EMBL" id="TMW65493.1"/>
    </source>
</evidence>
<evidence type="ECO:0000313" key="12">
    <source>
        <dbReference type="Proteomes" id="UP000794436"/>
    </source>
</evidence>
<dbReference type="GO" id="GO:0034245">
    <property type="term" value="C:mitochondrial DNA-directed RNA polymerase complex"/>
    <property type="evidence" value="ECO:0007669"/>
    <property type="project" value="TreeGrafter"/>
</dbReference>
<dbReference type="GO" id="GO:0006390">
    <property type="term" value="P:mitochondrial transcription"/>
    <property type="evidence" value="ECO:0007669"/>
    <property type="project" value="TreeGrafter"/>
</dbReference>
<dbReference type="SMART" id="SM01311">
    <property type="entry name" value="RPOL_N"/>
    <property type="match status" value="1"/>
</dbReference>
<reference evidence="11" key="1">
    <citation type="submission" date="2019-03" db="EMBL/GenBank/DDBJ databases">
        <title>Long read genome sequence of the mycoparasitic Pythium oligandrum ATCC 38472 isolated from sugarbeet rhizosphere.</title>
        <authorList>
            <person name="Gaulin E."/>
        </authorList>
    </citation>
    <scope>NUCLEOTIDE SEQUENCE</scope>
    <source>
        <strain evidence="11">ATCC 38472_TT</strain>
    </source>
</reference>
<dbReference type="Gene3D" id="1.10.150.20">
    <property type="entry name" value="5' to 3' exonuclease, C-terminal subdomain"/>
    <property type="match status" value="1"/>
</dbReference>
<dbReference type="Pfam" id="PF14700">
    <property type="entry name" value="RPOL_N"/>
    <property type="match status" value="1"/>
</dbReference>
<keyword evidence="5 9" id="KW-0548">Nucleotidyltransferase</keyword>
<accession>A0A8K1CM84</accession>
<evidence type="ECO:0000256" key="5">
    <source>
        <dbReference type="ARBA" id="ARBA00022695"/>
    </source>
</evidence>
<dbReference type="OrthoDB" id="276422at2759"/>
<keyword evidence="4 9" id="KW-0808">Transferase</keyword>
<feature type="domain" description="DNA-directed RNA polymerase N-terminal" evidence="10">
    <location>
        <begin position="147"/>
        <end position="439"/>
    </location>
</feature>
<dbReference type="InterPro" id="IPR029262">
    <property type="entry name" value="RPOL_N"/>
</dbReference>
<dbReference type="Gene3D" id="1.10.287.260">
    <property type="match status" value="1"/>
</dbReference>
<evidence type="ECO:0000256" key="6">
    <source>
        <dbReference type="ARBA" id="ARBA00022946"/>
    </source>
</evidence>
<dbReference type="PROSITE" id="PS00900">
    <property type="entry name" value="RNA_POL_PHAGE_1"/>
    <property type="match status" value="1"/>
</dbReference>
<dbReference type="InterPro" id="IPR043502">
    <property type="entry name" value="DNA/RNA_pol_sf"/>
</dbReference>
<dbReference type="PANTHER" id="PTHR10102">
    <property type="entry name" value="DNA-DIRECTED RNA POLYMERASE, MITOCHONDRIAL"/>
    <property type="match status" value="1"/>
</dbReference>
<comment type="catalytic activity">
    <reaction evidence="8 9">
        <text>RNA(n) + a ribonucleoside 5'-triphosphate = RNA(n+1) + diphosphate</text>
        <dbReference type="Rhea" id="RHEA:21248"/>
        <dbReference type="Rhea" id="RHEA-COMP:14527"/>
        <dbReference type="Rhea" id="RHEA-COMP:17342"/>
        <dbReference type="ChEBI" id="CHEBI:33019"/>
        <dbReference type="ChEBI" id="CHEBI:61557"/>
        <dbReference type="ChEBI" id="CHEBI:140395"/>
        <dbReference type="EC" id="2.7.7.6"/>
    </reaction>
</comment>
<dbReference type="Gene3D" id="1.10.1320.10">
    <property type="entry name" value="DNA-directed RNA polymerase, N-terminal domain"/>
    <property type="match status" value="1"/>
</dbReference>
<comment type="similarity">
    <text evidence="1 9">Belongs to the phage and mitochondrial RNA polymerase family.</text>
</comment>
<keyword evidence="12" id="KW-1185">Reference proteome</keyword>
<dbReference type="FunFam" id="1.10.287.280:FF:000001">
    <property type="entry name" value="DNA-directed RNA polymerase"/>
    <property type="match status" value="1"/>
</dbReference>
<dbReference type="InterPro" id="IPR037159">
    <property type="entry name" value="RNA_POL_N_sf"/>
</dbReference>
<evidence type="ECO:0000256" key="7">
    <source>
        <dbReference type="ARBA" id="ARBA00023163"/>
    </source>
</evidence>
<keyword evidence="3 9" id="KW-0240">DNA-directed RNA polymerase</keyword>
<comment type="caution">
    <text evidence="11">The sequence shown here is derived from an EMBL/GenBank/DDBJ whole genome shotgun (WGS) entry which is preliminary data.</text>
</comment>
<comment type="function">
    <text evidence="9">DNA-dependent RNA polymerase catalyzes the transcription of DNA into RNA using the four ribonucleoside triphosphates as substrates.</text>
</comment>
<dbReference type="SUPFAM" id="SSF56672">
    <property type="entry name" value="DNA/RNA polymerases"/>
    <property type="match status" value="1"/>
</dbReference>
<dbReference type="GO" id="GO:0003899">
    <property type="term" value="F:DNA-directed RNA polymerase activity"/>
    <property type="evidence" value="ECO:0007669"/>
    <property type="project" value="UniProtKB-EC"/>
</dbReference>
<organism evidence="11 12">
    <name type="scientific">Pythium oligandrum</name>
    <name type="common">Mycoparasitic fungus</name>
    <dbReference type="NCBI Taxonomy" id="41045"/>
    <lineage>
        <taxon>Eukaryota</taxon>
        <taxon>Sar</taxon>
        <taxon>Stramenopiles</taxon>
        <taxon>Oomycota</taxon>
        <taxon>Peronosporomycetes</taxon>
        <taxon>Pythiales</taxon>
        <taxon>Pythiaceae</taxon>
        <taxon>Pythium</taxon>
    </lineage>
</organism>
<evidence type="ECO:0000259" key="10">
    <source>
        <dbReference type="SMART" id="SM01311"/>
    </source>
</evidence>
<dbReference type="PROSITE" id="PS00489">
    <property type="entry name" value="RNA_POL_PHAGE_2"/>
    <property type="match status" value="1"/>
</dbReference>
<gene>
    <name evidence="11" type="ORF">Poli38472_008135</name>
</gene>
<proteinExistence type="inferred from homology"/>
<protein>
    <recommendedName>
        <fullName evidence="2 9">DNA-directed RNA polymerase</fullName>
        <ecNumber evidence="2 9">2.7.7.6</ecNumber>
    </recommendedName>
</protein>
<keyword evidence="6" id="KW-0809">Transit peptide</keyword>